<dbReference type="InterPro" id="IPR027417">
    <property type="entry name" value="P-loop_NTPase"/>
</dbReference>
<dbReference type="Pfam" id="PF05876">
    <property type="entry name" value="GpA_ATPase"/>
    <property type="match status" value="1"/>
</dbReference>
<dbReference type="AlphaFoldDB" id="A0A968KVW0"/>
<dbReference type="Gene3D" id="3.40.50.300">
    <property type="entry name" value="P-loop containing nucleotide triphosphate hydrolases"/>
    <property type="match status" value="1"/>
</dbReference>
<dbReference type="Pfam" id="PF20454">
    <property type="entry name" value="GpA_nuclease"/>
    <property type="match status" value="1"/>
</dbReference>
<evidence type="ECO:0008006" key="5">
    <source>
        <dbReference type="Google" id="ProtNLM"/>
    </source>
</evidence>
<dbReference type="GO" id="GO:0004519">
    <property type="term" value="F:endonuclease activity"/>
    <property type="evidence" value="ECO:0007669"/>
    <property type="project" value="InterPro"/>
</dbReference>
<reference evidence="3" key="1">
    <citation type="submission" date="2020-03" db="EMBL/GenBank/DDBJ databases">
        <title>Spirochaetal bacteria isolated from arthropods constitute a novel genus Entomospira genus novum within the order Spirochaetales.</title>
        <authorList>
            <person name="Grana-Miraglia L."/>
            <person name="Sikutova S."/>
            <person name="Fingerle V."/>
            <person name="Sing A."/>
            <person name="Castillo-Ramirez S."/>
            <person name="Margos G."/>
            <person name="Rudolf I."/>
        </authorList>
    </citation>
    <scope>NUCLEOTIDE SEQUENCE</scope>
    <source>
        <strain evidence="3">BR208</strain>
    </source>
</reference>
<accession>A0A968KVW0</accession>
<dbReference type="InterPro" id="IPR046453">
    <property type="entry name" value="GpA_ATPase"/>
</dbReference>
<keyword evidence="4" id="KW-1185">Reference proteome</keyword>
<name>A0A968KVW0_9SPIO</name>
<feature type="domain" description="Terminase large subunit GpA endonuclease" evidence="2">
    <location>
        <begin position="329"/>
        <end position="635"/>
    </location>
</feature>
<dbReference type="InterPro" id="IPR046454">
    <property type="entry name" value="GpA_endonuclease"/>
</dbReference>
<feature type="domain" description="Phage terminase large subunit GpA ATPase" evidence="1">
    <location>
        <begin position="54"/>
        <end position="317"/>
    </location>
</feature>
<dbReference type="Proteomes" id="UP000752013">
    <property type="component" value="Unassembled WGS sequence"/>
</dbReference>
<comment type="caution">
    <text evidence="3">The sequence shown here is derived from an EMBL/GenBank/DDBJ whole genome shotgun (WGS) entry which is preliminary data.</text>
</comment>
<evidence type="ECO:0000259" key="2">
    <source>
        <dbReference type="Pfam" id="PF20454"/>
    </source>
</evidence>
<organism evidence="3 4">
    <name type="scientific">Entomospira nematocerorum</name>
    <dbReference type="NCBI Taxonomy" id="2719987"/>
    <lineage>
        <taxon>Bacteria</taxon>
        <taxon>Pseudomonadati</taxon>
        <taxon>Spirochaetota</taxon>
        <taxon>Spirochaetia</taxon>
        <taxon>Spirochaetales</taxon>
        <taxon>Spirochaetaceae</taxon>
        <taxon>Entomospira</taxon>
    </lineage>
</organism>
<evidence type="ECO:0000313" key="3">
    <source>
        <dbReference type="EMBL" id="NIZ47763.1"/>
    </source>
</evidence>
<evidence type="ECO:0000313" key="4">
    <source>
        <dbReference type="Proteomes" id="UP000752013"/>
    </source>
</evidence>
<protein>
    <recommendedName>
        <fullName evidence="5">Terminase</fullName>
    </recommendedName>
</protein>
<proteinExistence type="predicted"/>
<sequence>MARLPADILEEVDYEQLFWQLMRGAAEKVLDAKSYGLKPSEWAEQKRVMSNVLSATPGHWDNNNTPYLTEIMDNFAPHSGCREFVVLKSTRMGFTTAMMNVFGWIIDQQPCATRLLIPNETTLKDIMNLQLDDLIITSGLAKKIVATTNVKSKKKTGSSTFEKNFVNGHIIGASLNSKQALASYAAQVIVVDEFDEVLQGKEKSHEDIRTRVRDRASTYGRRARLAYMSMPSDKETSQVYKLFLDGDQRYYFVPCPYCGEYQRMQWQDEHGNFLFHYELDHADRYVKGSAAMICQNKACGKHVQEHYKYEMLKAGQWRATTIAKDGALRSYQINGLYSNFRDWDDIVEQWILAQGDVSRLQSFVKSILGEPWEDRQFSGLWRRLRTVNRSENMSQALEFYWSNEQLASIKFITVGVDVQHNYLEGQIVGWASYGVSYDLHHFQVKSSSLDLDDKETGESSLSLAFAELRRMIVENDWNSPYLGKGHLAPQLKRAIAIKGVIRPHIILVDSGYKPDLVYNFCAYFKNRGVYASRGQNSLSSGQVIDAKPSDQAGTTIVKMHTDILKSELDQAMRDSDFDKVAINIQRTRDEHYFKGLASERRVERNGKFYWEKSAGHKRNEVLDCWVMARGGLWFLASHISAGRAINWDKIFK</sequence>
<evidence type="ECO:0000259" key="1">
    <source>
        <dbReference type="Pfam" id="PF05876"/>
    </source>
</evidence>
<gene>
    <name evidence="3" type="ORF">HCT46_07535</name>
</gene>
<dbReference type="RefSeq" id="WP_167704515.1">
    <property type="nucleotide sequence ID" value="NZ_CP118171.1"/>
</dbReference>
<dbReference type="EMBL" id="JAATLK010000004">
    <property type="protein sequence ID" value="NIZ47763.1"/>
    <property type="molecule type" value="Genomic_DNA"/>
</dbReference>
<dbReference type="GO" id="GO:0016887">
    <property type="term" value="F:ATP hydrolysis activity"/>
    <property type="evidence" value="ECO:0007669"/>
    <property type="project" value="InterPro"/>
</dbReference>